<name>A0ABV9KMM9_9RHOB</name>
<dbReference type="Pfam" id="PF01963">
    <property type="entry name" value="TraB_PrgY_gumN"/>
    <property type="match status" value="1"/>
</dbReference>
<sequence>MIRLLAALLFSLLALQAQARCQGADLRDHLDANQSAALTRELAQIPYGEGNHWIARKGARTIHIVGTMHVNDSRLNGVMRRLTPVIRSADAVLLEVTGPEGRRFWETPEENINLFVIRKGPGLTEVMSERGWELLSRAALAMNLDPRRVARIQPWFLSVLLAESFCGPRGFRPQNGLDNRIESVAIRAGVPLGSLETVASAITVLSRRSLADQAKMLEYDLTSSTGNDHTFVTLREAYFDERMGSGMVLEKWQFLANAPGAPRDRQRLWSNYTADILDSRNQAWVPRILGTPGNSLVVAVGAAHLPGRAGVLNLLARAGYTLERAPF</sequence>
<dbReference type="PANTHER" id="PTHR40590:SF1">
    <property type="entry name" value="CYTOPLASMIC PROTEIN"/>
    <property type="match status" value="1"/>
</dbReference>
<protein>
    <submittedName>
        <fullName evidence="2">TraB/GumN family protein</fullName>
    </submittedName>
</protein>
<dbReference type="CDD" id="cd14789">
    <property type="entry name" value="Tiki"/>
    <property type="match status" value="1"/>
</dbReference>
<reference evidence="3" key="1">
    <citation type="journal article" date="2019" name="Int. J. Syst. Evol. Microbiol.">
        <title>The Global Catalogue of Microorganisms (GCM) 10K type strain sequencing project: providing services to taxonomists for standard genome sequencing and annotation.</title>
        <authorList>
            <consortium name="The Broad Institute Genomics Platform"/>
            <consortium name="The Broad Institute Genome Sequencing Center for Infectious Disease"/>
            <person name="Wu L."/>
            <person name="Ma J."/>
        </authorList>
    </citation>
    <scope>NUCLEOTIDE SEQUENCE [LARGE SCALE GENOMIC DNA]</scope>
    <source>
        <strain evidence="3">CGMCC 4.7283</strain>
    </source>
</reference>
<feature type="chain" id="PRO_5046595726" evidence="1">
    <location>
        <begin position="20"/>
        <end position="327"/>
    </location>
</feature>
<dbReference type="EMBL" id="JBHSGI010000033">
    <property type="protein sequence ID" value="MFC4671314.1"/>
    <property type="molecule type" value="Genomic_DNA"/>
</dbReference>
<proteinExistence type="predicted"/>
<dbReference type="PANTHER" id="PTHR40590">
    <property type="entry name" value="CYTOPLASMIC PROTEIN-RELATED"/>
    <property type="match status" value="1"/>
</dbReference>
<gene>
    <name evidence="2" type="ORF">ACFO5X_22370</name>
</gene>
<dbReference type="InterPro" id="IPR002816">
    <property type="entry name" value="TraB/PrgY/GumN_fam"/>
</dbReference>
<evidence type="ECO:0000313" key="2">
    <source>
        <dbReference type="EMBL" id="MFC4671314.1"/>
    </source>
</evidence>
<dbReference type="RefSeq" id="WP_380721728.1">
    <property type="nucleotide sequence ID" value="NZ_JBHSGI010000033.1"/>
</dbReference>
<organism evidence="2 3">
    <name type="scientific">Seohaeicola nanhaiensis</name>
    <dbReference type="NCBI Taxonomy" id="1387282"/>
    <lineage>
        <taxon>Bacteria</taxon>
        <taxon>Pseudomonadati</taxon>
        <taxon>Pseudomonadota</taxon>
        <taxon>Alphaproteobacteria</taxon>
        <taxon>Rhodobacterales</taxon>
        <taxon>Roseobacteraceae</taxon>
        <taxon>Seohaeicola</taxon>
    </lineage>
</organism>
<dbReference type="Proteomes" id="UP001595973">
    <property type="component" value="Unassembled WGS sequence"/>
</dbReference>
<evidence type="ECO:0000313" key="3">
    <source>
        <dbReference type="Proteomes" id="UP001595973"/>
    </source>
</evidence>
<evidence type="ECO:0000256" key="1">
    <source>
        <dbReference type="SAM" id="SignalP"/>
    </source>
</evidence>
<keyword evidence="1" id="KW-0732">Signal</keyword>
<dbReference type="InterPro" id="IPR047111">
    <property type="entry name" value="YbaP-like"/>
</dbReference>
<keyword evidence="3" id="KW-1185">Reference proteome</keyword>
<comment type="caution">
    <text evidence="2">The sequence shown here is derived from an EMBL/GenBank/DDBJ whole genome shotgun (WGS) entry which is preliminary data.</text>
</comment>
<feature type="signal peptide" evidence="1">
    <location>
        <begin position="1"/>
        <end position="19"/>
    </location>
</feature>
<accession>A0ABV9KMM9</accession>